<keyword evidence="11" id="KW-1133">Transmembrane helix</keyword>
<dbReference type="eggNOG" id="COG1215">
    <property type="taxonomic scope" value="Bacteria"/>
</dbReference>
<feature type="transmembrane region" description="Helical" evidence="11">
    <location>
        <begin position="338"/>
        <end position="358"/>
    </location>
</feature>
<evidence type="ECO:0000256" key="4">
    <source>
        <dbReference type="ARBA" id="ARBA00022679"/>
    </source>
</evidence>
<gene>
    <name evidence="13" type="ORF">N781_04460</name>
</gene>
<dbReference type="InterPro" id="IPR001173">
    <property type="entry name" value="Glyco_trans_2-like"/>
</dbReference>
<keyword evidence="14" id="KW-1185">Reference proteome</keyword>
<dbReference type="GO" id="GO:0016117">
    <property type="term" value="P:carotenoid biosynthetic process"/>
    <property type="evidence" value="ECO:0007669"/>
    <property type="project" value="UniProtKB-KW"/>
</dbReference>
<evidence type="ECO:0000256" key="7">
    <source>
        <dbReference type="ARBA" id="ARBA00037281"/>
    </source>
</evidence>
<evidence type="ECO:0000256" key="11">
    <source>
        <dbReference type="SAM" id="Phobius"/>
    </source>
</evidence>
<feature type="transmembrane region" description="Helical" evidence="11">
    <location>
        <begin position="281"/>
        <end position="301"/>
    </location>
</feature>
<evidence type="ECO:0000256" key="3">
    <source>
        <dbReference type="ARBA" id="ARBA00022676"/>
    </source>
</evidence>
<evidence type="ECO:0000259" key="12">
    <source>
        <dbReference type="Pfam" id="PF00535"/>
    </source>
</evidence>
<keyword evidence="3" id="KW-0328">Glycosyltransferase</keyword>
<keyword evidence="4 13" id="KW-0808">Transferase</keyword>
<dbReference type="RefSeq" id="WP_026800822.1">
    <property type="nucleotide sequence ID" value="NZ_AULI01000010.1"/>
</dbReference>
<organism evidence="13 14">
    <name type="scientific">Pontibacillus halophilus JSM 076056 = DSM 19796</name>
    <dbReference type="NCBI Taxonomy" id="1385510"/>
    <lineage>
        <taxon>Bacteria</taxon>
        <taxon>Bacillati</taxon>
        <taxon>Bacillota</taxon>
        <taxon>Bacilli</taxon>
        <taxon>Bacillales</taxon>
        <taxon>Bacillaceae</taxon>
        <taxon>Pontibacillus</taxon>
    </lineage>
</organism>
<dbReference type="CDD" id="cd06423">
    <property type="entry name" value="CESA_like"/>
    <property type="match status" value="1"/>
</dbReference>
<evidence type="ECO:0000256" key="8">
    <source>
        <dbReference type="ARBA" id="ARBA00037904"/>
    </source>
</evidence>
<dbReference type="OrthoDB" id="9800276at2"/>
<dbReference type="GO" id="GO:0005886">
    <property type="term" value="C:plasma membrane"/>
    <property type="evidence" value="ECO:0007669"/>
    <property type="project" value="UniProtKB-SubCell"/>
</dbReference>
<reference evidence="13 14" key="1">
    <citation type="submission" date="2013-08" db="EMBL/GenBank/DDBJ databases">
        <authorList>
            <person name="Huang J."/>
            <person name="Wang G."/>
        </authorList>
    </citation>
    <scope>NUCLEOTIDE SEQUENCE [LARGE SCALE GENOMIC DNA]</scope>
    <source>
        <strain evidence="13 14">JSM 076056</strain>
    </source>
</reference>
<protein>
    <recommendedName>
        <fullName evidence="10">4,4'-diaponeurosporenoate glycosyltransferase</fullName>
    </recommendedName>
</protein>
<feature type="domain" description="Glycosyltransferase 2-like" evidence="12">
    <location>
        <begin position="45"/>
        <end position="213"/>
    </location>
</feature>
<keyword evidence="5" id="KW-0125">Carotenoid biosynthesis</keyword>
<dbReference type="GO" id="GO:0016757">
    <property type="term" value="F:glycosyltransferase activity"/>
    <property type="evidence" value="ECO:0007669"/>
    <property type="project" value="UniProtKB-KW"/>
</dbReference>
<accession>A0A0A5GH12</accession>
<evidence type="ECO:0000256" key="6">
    <source>
        <dbReference type="ARBA" id="ARBA00023136"/>
    </source>
</evidence>
<evidence type="ECO:0000256" key="5">
    <source>
        <dbReference type="ARBA" id="ARBA00022746"/>
    </source>
</evidence>
<sequence>MTMLILVIALFWFVVLIDACIGLPSIQAIKTDTTNKDLEATERISVVVAAKDEALSIRETLISLVDQSYSNLEIIVVNDRSDDETELIIQDLCRHFPSIHSIHITELPEGWIGKNHALHVGSQAATGDVLVFIDADVRLNSRTIEMARDHLNNQQVDHLTLSPDLTGKGVWLRGFIAYFLFGFSYFKRPWTANQDDSRKGGMGIGAFQMIRRDTYYAIGTHAAFPTQPDDDLKLGQYVKKAGFKQRLVTGKSHLSVEWYATLKEALVGLEKNTFAGLHYSILLSFFAIIGTLLSQTFPYVTLLTYEGLPQLFSALAILFMTLHFIIVTRKFTTFSPAYAFLLPLLSILFAYSIARAVYLTYKRGGIHWRGTFYSINTLKRKD</sequence>
<dbReference type="EMBL" id="AVPE01000010">
    <property type="protein sequence ID" value="KGX91324.1"/>
    <property type="molecule type" value="Genomic_DNA"/>
</dbReference>
<keyword evidence="2" id="KW-1003">Cell membrane</keyword>
<dbReference type="InterPro" id="IPR029044">
    <property type="entry name" value="Nucleotide-diphossugar_trans"/>
</dbReference>
<dbReference type="Proteomes" id="UP000030528">
    <property type="component" value="Unassembled WGS sequence"/>
</dbReference>
<proteinExistence type="inferred from homology"/>
<comment type="similarity">
    <text evidence="9">Belongs to the glycosyltransferase 2 family. CrtQ subfamily.</text>
</comment>
<comment type="caution">
    <text evidence="13">The sequence shown here is derived from an EMBL/GenBank/DDBJ whole genome shotgun (WGS) entry which is preliminary data.</text>
</comment>
<comment type="function">
    <text evidence="7">Catalyzes the glycosylation of 4,4'-diaponeurosporenoate, i.e. the esterification of glucose at the C1'' position with the carboxyl group of 4,4'-diaponeurosporenic acid, to form glycosyl-4,4'-diaponeurosporenoate. This is a step in the biosynthesis of staphyloxanthin, an orange pigment present in most staphylococci strains.</text>
</comment>
<keyword evidence="6 11" id="KW-0472">Membrane</keyword>
<evidence type="ECO:0000256" key="2">
    <source>
        <dbReference type="ARBA" id="ARBA00022475"/>
    </source>
</evidence>
<dbReference type="PANTHER" id="PTHR43646">
    <property type="entry name" value="GLYCOSYLTRANSFERASE"/>
    <property type="match status" value="1"/>
</dbReference>
<feature type="transmembrane region" description="Helical" evidence="11">
    <location>
        <begin position="307"/>
        <end position="326"/>
    </location>
</feature>
<evidence type="ECO:0000313" key="13">
    <source>
        <dbReference type="EMBL" id="KGX91324.1"/>
    </source>
</evidence>
<comment type="pathway">
    <text evidence="8">Carotenoid biosynthesis; staphyloxanthin biosynthesis; staphyloxanthin from farnesyl diphosphate: step 4/5.</text>
</comment>
<keyword evidence="11" id="KW-0812">Transmembrane</keyword>
<feature type="transmembrane region" description="Helical" evidence="11">
    <location>
        <begin position="170"/>
        <end position="186"/>
    </location>
</feature>
<name>A0A0A5GH12_9BACI</name>
<evidence type="ECO:0000256" key="1">
    <source>
        <dbReference type="ARBA" id="ARBA00004236"/>
    </source>
</evidence>
<dbReference type="Gene3D" id="3.90.550.10">
    <property type="entry name" value="Spore Coat Polysaccharide Biosynthesis Protein SpsA, Chain A"/>
    <property type="match status" value="1"/>
</dbReference>
<dbReference type="AlphaFoldDB" id="A0A0A5GH12"/>
<dbReference type="Pfam" id="PF00535">
    <property type="entry name" value="Glycos_transf_2"/>
    <property type="match status" value="1"/>
</dbReference>
<dbReference type="PANTHER" id="PTHR43646:SF2">
    <property type="entry name" value="GLYCOSYLTRANSFERASE 2-LIKE DOMAIN-CONTAINING PROTEIN"/>
    <property type="match status" value="1"/>
</dbReference>
<comment type="subcellular location">
    <subcellularLocation>
        <location evidence="1">Cell membrane</location>
    </subcellularLocation>
</comment>
<evidence type="ECO:0000256" key="9">
    <source>
        <dbReference type="ARBA" id="ARBA00038120"/>
    </source>
</evidence>
<evidence type="ECO:0000256" key="10">
    <source>
        <dbReference type="ARBA" id="ARBA00040345"/>
    </source>
</evidence>
<evidence type="ECO:0000313" key="14">
    <source>
        <dbReference type="Proteomes" id="UP000030528"/>
    </source>
</evidence>
<dbReference type="STRING" id="1385510.GCA_000425205_02488"/>
<dbReference type="SUPFAM" id="SSF53448">
    <property type="entry name" value="Nucleotide-diphospho-sugar transferases"/>
    <property type="match status" value="1"/>
</dbReference>